<evidence type="ECO:0000256" key="2">
    <source>
        <dbReference type="ARBA" id="ARBA00008432"/>
    </source>
</evidence>
<evidence type="ECO:0000256" key="7">
    <source>
        <dbReference type="ARBA" id="ARBA00023136"/>
    </source>
</evidence>
<comment type="subcellular location">
    <subcellularLocation>
        <location evidence="1">Cell membrane</location>
        <topology evidence="1">Multi-pass membrane protein</topology>
    </subcellularLocation>
</comment>
<keyword evidence="4 8" id="KW-0812">Transmembrane</keyword>
<feature type="transmembrane region" description="Helical" evidence="8">
    <location>
        <begin position="106"/>
        <end position="126"/>
    </location>
</feature>
<dbReference type="SUPFAM" id="SSF103473">
    <property type="entry name" value="MFS general substrate transporter"/>
    <property type="match status" value="1"/>
</dbReference>
<feature type="transmembrane region" description="Helical" evidence="8">
    <location>
        <begin position="138"/>
        <end position="157"/>
    </location>
</feature>
<dbReference type="Pfam" id="PF07690">
    <property type="entry name" value="MFS_1"/>
    <property type="match status" value="1"/>
</dbReference>
<feature type="transmembrane region" description="Helical" evidence="8">
    <location>
        <begin position="279"/>
        <end position="297"/>
    </location>
</feature>
<feature type="transmembrane region" description="Helical" evidence="8">
    <location>
        <begin position="213"/>
        <end position="235"/>
    </location>
</feature>
<evidence type="ECO:0000256" key="6">
    <source>
        <dbReference type="ARBA" id="ARBA00023063"/>
    </source>
</evidence>
<dbReference type="InterPro" id="IPR020846">
    <property type="entry name" value="MFS_dom"/>
</dbReference>
<keyword evidence="7 8" id="KW-0472">Membrane</keyword>
<dbReference type="CDD" id="cd17341">
    <property type="entry name" value="MFS_NRT2_like"/>
    <property type="match status" value="1"/>
</dbReference>
<protein>
    <submittedName>
        <fullName evidence="10">Major facilitator family transporter</fullName>
    </submittedName>
</protein>
<proteinExistence type="inferred from homology"/>
<comment type="caution">
    <text evidence="10">The sequence shown here is derived from an EMBL/GenBank/DDBJ whole genome shotgun (WGS) entry which is preliminary data.</text>
</comment>
<dbReference type="GO" id="GO:0005886">
    <property type="term" value="C:plasma membrane"/>
    <property type="evidence" value="ECO:0007669"/>
    <property type="project" value="UniProtKB-SubCell"/>
</dbReference>
<dbReference type="PROSITE" id="PS50850">
    <property type="entry name" value="MFS"/>
    <property type="match status" value="1"/>
</dbReference>
<dbReference type="AlphaFoldDB" id="A0A117I3D5"/>
<organism evidence="10 11">
    <name type="scientific">Paenibacillus amylolyticus</name>
    <dbReference type="NCBI Taxonomy" id="1451"/>
    <lineage>
        <taxon>Bacteria</taxon>
        <taxon>Bacillati</taxon>
        <taxon>Bacillota</taxon>
        <taxon>Bacilli</taxon>
        <taxon>Bacillales</taxon>
        <taxon>Paenibacillaceae</taxon>
        <taxon>Paenibacillus</taxon>
    </lineage>
</organism>
<feature type="domain" description="Major facilitator superfamily (MFS) profile" evidence="9">
    <location>
        <begin position="15"/>
        <end position="391"/>
    </location>
</feature>
<reference evidence="11" key="2">
    <citation type="submission" date="2016-01" db="EMBL/GenBank/DDBJ databases">
        <title>Draft Genome Sequence of Paenibacillus amylolyticus Heshi-A3 that Was Isolated from Fermented Rice Bran with Aging Salted Mackerel, Which Was Named Heshiko as Traditional Fermented Seafood in Japan.</title>
        <authorList>
            <person name="Akuzawa S."/>
            <person name="Nakagawa J."/>
            <person name="Kanekatsu T."/>
            <person name="Kubota E."/>
            <person name="Ohtake R."/>
            <person name="Suzuki T."/>
            <person name="Kanesaki Y."/>
        </authorList>
    </citation>
    <scope>NUCLEOTIDE SEQUENCE [LARGE SCALE GENOMIC DNA]</scope>
    <source>
        <strain evidence="11">Heshi-A3</strain>
    </source>
</reference>
<gene>
    <name evidence="10" type="ORF">PAHA3_5293</name>
</gene>
<dbReference type="Gene3D" id="1.20.1250.20">
    <property type="entry name" value="MFS general substrate transporter like domains"/>
    <property type="match status" value="1"/>
</dbReference>
<evidence type="ECO:0000256" key="5">
    <source>
        <dbReference type="ARBA" id="ARBA00022989"/>
    </source>
</evidence>
<dbReference type="GO" id="GO:0015112">
    <property type="term" value="F:nitrate transmembrane transporter activity"/>
    <property type="evidence" value="ECO:0007669"/>
    <property type="project" value="InterPro"/>
</dbReference>
<dbReference type="Proteomes" id="UP000069697">
    <property type="component" value="Unassembled WGS sequence"/>
</dbReference>
<accession>A0A117I3D5</accession>
<feature type="transmembrane region" description="Helical" evidence="8">
    <location>
        <begin position="54"/>
        <end position="73"/>
    </location>
</feature>
<evidence type="ECO:0000256" key="8">
    <source>
        <dbReference type="SAM" id="Phobius"/>
    </source>
</evidence>
<reference evidence="10 11" key="1">
    <citation type="journal article" date="2016" name="Genome Announc.">
        <title>Draft Genome Sequence of Paenibacillus amylolyticus Heshi-A3, Isolated from Fermented Rice Bran in a Japanese Fermented Seafood Dish.</title>
        <authorList>
            <person name="Akuzawa S."/>
            <person name="Nagaoka J."/>
            <person name="Kanekatsu M."/>
            <person name="Kubota E."/>
            <person name="Ohtake R."/>
            <person name="Suzuki T."/>
            <person name="Kanesaki Y."/>
        </authorList>
    </citation>
    <scope>NUCLEOTIDE SEQUENCE [LARGE SCALE GENOMIC DNA]</scope>
    <source>
        <strain evidence="10 11">Heshi-A3</strain>
    </source>
</reference>
<keyword evidence="5 8" id="KW-1133">Transmembrane helix</keyword>
<evidence type="ECO:0000256" key="1">
    <source>
        <dbReference type="ARBA" id="ARBA00004651"/>
    </source>
</evidence>
<feature type="transmembrane region" description="Helical" evidence="8">
    <location>
        <begin position="367"/>
        <end position="386"/>
    </location>
</feature>
<dbReference type="InterPro" id="IPR011701">
    <property type="entry name" value="MFS"/>
</dbReference>
<keyword evidence="6" id="KW-0534">Nitrate assimilation</keyword>
<dbReference type="EMBL" id="BCNV01000007">
    <property type="protein sequence ID" value="GAS85172.1"/>
    <property type="molecule type" value="Genomic_DNA"/>
</dbReference>
<evidence type="ECO:0000256" key="3">
    <source>
        <dbReference type="ARBA" id="ARBA00022448"/>
    </source>
</evidence>
<evidence type="ECO:0000313" key="11">
    <source>
        <dbReference type="Proteomes" id="UP000069697"/>
    </source>
</evidence>
<keyword evidence="3" id="KW-0813">Transport</keyword>
<feature type="transmembrane region" description="Helical" evidence="8">
    <location>
        <begin position="80"/>
        <end position="100"/>
    </location>
</feature>
<comment type="similarity">
    <text evidence="2">Belongs to the major facilitator superfamily. Nitrate/nitrite porter (TC 2.A.1.8) family.</text>
</comment>
<dbReference type="PANTHER" id="PTHR23515">
    <property type="entry name" value="HIGH-AFFINITY NITRATE TRANSPORTER 2.3"/>
    <property type="match status" value="1"/>
</dbReference>
<sequence>MMESKSFWKSGHKPTLFGAFMYFDISFMIWGMLGPLAVVIALDYPMTPLEKANLVALPILGGSILRLVLGFMSDYIGPKLTAQIGMLVTLVPLLLGWLWVDSLSQLYVVALLLGVAGASFAAALPLAGQWYGKEHQGLAMGIAGAGNSGTVLATLFANRLATHFGSWEVVFGLAIIPIAVVFILFSIFAKNSPNRPEPKKLSQYGSLLKQKDAWVFCAFYCVTFGGFVGLCNYLTIFFNTQYGLSPVRAADITTFCVIAGSFFRPVGGYLADKIGGTRMLTFLYTGACIMLIGVSFMPPLPVVVVMLFLGMMCLGAGNGSVFQLVPQRFGNEIGLMTGIVGAAGGLGGYALPLILGQLYSSYQSYTPGFVILSLIAAASLILVLFMQSRWRVSWLSRSNKGMAESTSLSS</sequence>
<name>A0A117I3D5_PAEAM</name>
<evidence type="ECO:0000259" key="9">
    <source>
        <dbReference type="PROSITE" id="PS50850"/>
    </source>
</evidence>
<feature type="transmembrane region" description="Helical" evidence="8">
    <location>
        <begin position="21"/>
        <end position="42"/>
    </location>
</feature>
<dbReference type="InterPro" id="IPR036259">
    <property type="entry name" value="MFS_trans_sf"/>
</dbReference>
<dbReference type="GO" id="GO:0042128">
    <property type="term" value="P:nitrate assimilation"/>
    <property type="evidence" value="ECO:0007669"/>
    <property type="project" value="UniProtKB-KW"/>
</dbReference>
<feature type="transmembrane region" description="Helical" evidence="8">
    <location>
        <begin position="333"/>
        <end position="355"/>
    </location>
</feature>
<feature type="transmembrane region" description="Helical" evidence="8">
    <location>
        <begin position="303"/>
        <end position="321"/>
    </location>
</feature>
<evidence type="ECO:0000256" key="4">
    <source>
        <dbReference type="ARBA" id="ARBA00022692"/>
    </source>
</evidence>
<feature type="transmembrane region" description="Helical" evidence="8">
    <location>
        <begin position="169"/>
        <end position="192"/>
    </location>
</feature>
<dbReference type="InterPro" id="IPR044772">
    <property type="entry name" value="NO3_transporter"/>
</dbReference>
<evidence type="ECO:0000313" key="10">
    <source>
        <dbReference type="EMBL" id="GAS85172.1"/>
    </source>
</evidence>